<dbReference type="InParanoid" id="B4J2R4"/>
<reference evidence="1 2" key="1">
    <citation type="journal article" date="2007" name="Nature">
        <title>Evolution of genes and genomes on the Drosophila phylogeny.</title>
        <authorList>
            <consortium name="Drosophila 12 Genomes Consortium"/>
            <person name="Clark A.G."/>
            <person name="Eisen M.B."/>
            <person name="Smith D.R."/>
            <person name="Bergman C.M."/>
            <person name="Oliver B."/>
            <person name="Markow T.A."/>
            <person name="Kaufman T.C."/>
            <person name="Kellis M."/>
            <person name="Gelbart W."/>
            <person name="Iyer V.N."/>
            <person name="Pollard D.A."/>
            <person name="Sackton T.B."/>
            <person name="Larracuente A.M."/>
            <person name="Singh N.D."/>
            <person name="Abad J.P."/>
            <person name="Abt D.N."/>
            <person name="Adryan B."/>
            <person name="Aguade M."/>
            <person name="Akashi H."/>
            <person name="Anderson W.W."/>
            <person name="Aquadro C.F."/>
            <person name="Ardell D.H."/>
            <person name="Arguello R."/>
            <person name="Artieri C.G."/>
            <person name="Barbash D.A."/>
            <person name="Barker D."/>
            <person name="Barsanti P."/>
            <person name="Batterham P."/>
            <person name="Batzoglou S."/>
            <person name="Begun D."/>
            <person name="Bhutkar A."/>
            <person name="Blanco E."/>
            <person name="Bosak S.A."/>
            <person name="Bradley R.K."/>
            <person name="Brand A.D."/>
            <person name="Brent M.R."/>
            <person name="Brooks A.N."/>
            <person name="Brown R.H."/>
            <person name="Butlin R.K."/>
            <person name="Caggese C."/>
            <person name="Calvi B.R."/>
            <person name="Bernardo de Carvalho A."/>
            <person name="Caspi A."/>
            <person name="Castrezana S."/>
            <person name="Celniker S.E."/>
            <person name="Chang J.L."/>
            <person name="Chapple C."/>
            <person name="Chatterji S."/>
            <person name="Chinwalla A."/>
            <person name="Civetta A."/>
            <person name="Clifton S.W."/>
            <person name="Comeron J.M."/>
            <person name="Costello J.C."/>
            <person name="Coyne J.A."/>
            <person name="Daub J."/>
            <person name="David R.G."/>
            <person name="Delcher A.L."/>
            <person name="Delehaunty K."/>
            <person name="Do C.B."/>
            <person name="Ebling H."/>
            <person name="Edwards K."/>
            <person name="Eickbush T."/>
            <person name="Evans J.D."/>
            <person name="Filipski A."/>
            <person name="Findeiss S."/>
            <person name="Freyhult E."/>
            <person name="Fulton L."/>
            <person name="Fulton R."/>
            <person name="Garcia A.C."/>
            <person name="Gardiner A."/>
            <person name="Garfield D.A."/>
            <person name="Garvin B.E."/>
            <person name="Gibson G."/>
            <person name="Gilbert D."/>
            <person name="Gnerre S."/>
            <person name="Godfrey J."/>
            <person name="Good R."/>
            <person name="Gotea V."/>
            <person name="Gravely B."/>
            <person name="Greenberg A.J."/>
            <person name="Griffiths-Jones S."/>
            <person name="Gross S."/>
            <person name="Guigo R."/>
            <person name="Gustafson E.A."/>
            <person name="Haerty W."/>
            <person name="Hahn M.W."/>
            <person name="Halligan D.L."/>
            <person name="Halpern A.L."/>
            <person name="Halter G.M."/>
            <person name="Han M.V."/>
            <person name="Heger A."/>
            <person name="Hillier L."/>
            <person name="Hinrichs A.S."/>
            <person name="Holmes I."/>
            <person name="Hoskins R.A."/>
            <person name="Hubisz M.J."/>
            <person name="Hultmark D."/>
            <person name="Huntley M.A."/>
            <person name="Jaffe D.B."/>
            <person name="Jagadeeshan S."/>
            <person name="Jeck W.R."/>
            <person name="Johnson J."/>
            <person name="Jones C.D."/>
            <person name="Jordan W.C."/>
            <person name="Karpen G.H."/>
            <person name="Kataoka E."/>
            <person name="Keightley P.D."/>
            <person name="Kheradpour P."/>
            <person name="Kirkness E.F."/>
            <person name="Koerich L.B."/>
            <person name="Kristiansen K."/>
            <person name="Kudrna D."/>
            <person name="Kulathinal R.J."/>
            <person name="Kumar S."/>
            <person name="Kwok R."/>
            <person name="Lander E."/>
            <person name="Langley C.H."/>
            <person name="Lapoint R."/>
            <person name="Lazzaro B.P."/>
            <person name="Lee S.J."/>
            <person name="Levesque L."/>
            <person name="Li R."/>
            <person name="Lin C.F."/>
            <person name="Lin M.F."/>
            <person name="Lindblad-Toh K."/>
            <person name="Llopart A."/>
            <person name="Long M."/>
            <person name="Low L."/>
            <person name="Lozovsky E."/>
            <person name="Lu J."/>
            <person name="Luo M."/>
            <person name="Machado C.A."/>
            <person name="Makalowski W."/>
            <person name="Marzo M."/>
            <person name="Matsuda M."/>
            <person name="Matzkin L."/>
            <person name="McAllister B."/>
            <person name="McBride C.S."/>
            <person name="McKernan B."/>
            <person name="McKernan K."/>
            <person name="Mendez-Lago M."/>
            <person name="Minx P."/>
            <person name="Mollenhauer M.U."/>
            <person name="Montooth K."/>
            <person name="Mount S.M."/>
            <person name="Mu X."/>
            <person name="Myers E."/>
            <person name="Negre B."/>
            <person name="Newfeld S."/>
            <person name="Nielsen R."/>
            <person name="Noor M.A."/>
            <person name="O'Grady P."/>
            <person name="Pachter L."/>
            <person name="Papaceit M."/>
            <person name="Parisi M.J."/>
            <person name="Parisi M."/>
            <person name="Parts L."/>
            <person name="Pedersen J.S."/>
            <person name="Pesole G."/>
            <person name="Phillippy A.M."/>
            <person name="Ponting C.P."/>
            <person name="Pop M."/>
            <person name="Porcelli D."/>
            <person name="Powell J.R."/>
            <person name="Prohaska S."/>
            <person name="Pruitt K."/>
            <person name="Puig M."/>
            <person name="Quesneville H."/>
            <person name="Ram K.R."/>
            <person name="Rand D."/>
            <person name="Rasmussen M.D."/>
            <person name="Reed L.K."/>
            <person name="Reenan R."/>
            <person name="Reily A."/>
            <person name="Remington K.A."/>
            <person name="Rieger T.T."/>
            <person name="Ritchie M.G."/>
            <person name="Robin C."/>
            <person name="Rogers Y.H."/>
            <person name="Rohde C."/>
            <person name="Rozas J."/>
            <person name="Rubenfield M.J."/>
            <person name="Ruiz A."/>
            <person name="Russo S."/>
            <person name="Salzberg S.L."/>
            <person name="Sanchez-Gracia A."/>
            <person name="Saranga D.J."/>
            <person name="Sato H."/>
            <person name="Schaeffer S.W."/>
            <person name="Schatz M.C."/>
            <person name="Schlenke T."/>
            <person name="Schwartz R."/>
            <person name="Segarra C."/>
            <person name="Singh R.S."/>
            <person name="Sirot L."/>
            <person name="Sirota M."/>
            <person name="Sisneros N.B."/>
            <person name="Smith C.D."/>
            <person name="Smith T.F."/>
            <person name="Spieth J."/>
            <person name="Stage D.E."/>
            <person name="Stark A."/>
            <person name="Stephan W."/>
            <person name="Strausberg R.L."/>
            <person name="Strempel S."/>
            <person name="Sturgill D."/>
            <person name="Sutton G."/>
            <person name="Sutton G.G."/>
            <person name="Tao W."/>
            <person name="Teichmann S."/>
            <person name="Tobari Y.N."/>
            <person name="Tomimura Y."/>
            <person name="Tsolas J.M."/>
            <person name="Valente V.L."/>
            <person name="Venter E."/>
            <person name="Venter J.C."/>
            <person name="Vicario S."/>
            <person name="Vieira F.G."/>
            <person name="Vilella A.J."/>
            <person name="Villasante A."/>
            <person name="Walenz B."/>
            <person name="Wang J."/>
            <person name="Wasserman M."/>
            <person name="Watts T."/>
            <person name="Wilson D."/>
            <person name="Wilson R.K."/>
            <person name="Wing R.A."/>
            <person name="Wolfner M.F."/>
            <person name="Wong A."/>
            <person name="Wong G.K."/>
            <person name="Wu C.I."/>
            <person name="Wu G."/>
            <person name="Yamamoto D."/>
            <person name="Yang H.P."/>
            <person name="Yang S.P."/>
            <person name="Yorke J.A."/>
            <person name="Yoshida K."/>
            <person name="Zdobnov E."/>
            <person name="Zhang P."/>
            <person name="Zhang Y."/>
            <person name="Zimin A.V."/>
            <person name="Baldwin J."/>
            <person name="Abdouelleil A."/>
            <person name="Abdulkadir J."/>
            <person name="Abebe A."/>
            <person name="Abera B."/>
            <person name="Abreu J."/>
            <person name="Acer S.C."/>
            <person name="Aftuck L."/>
            <person name="Alexander A."/>
            <person name="An P."/>
            <person name="Anderson E."/>
            <person name="Anderson S."/>
            <person name="Arachi H."/>
            <person name="Azer M."/>
            <person name="Bachantsang P."/>
            <person name="Barry A."/>
            <person name="Bayul T."/>
            <person name="Berlin A."/>
            <person name="Bessette D."/>
            <person name="Bloom T."/>
            <person name="Blye J."/>
            <person name="Boguslavskiy L."/>
            <person name="Bonnet C."/>
            <person name="Boukhgalter B."/>
            <person name="Bourzgui I."/>
            <person name="Brown A."/>
            <person name="Cahill P."/>
            <person name="Channer S."/>
            <person name="Cheshatsang Y."/>
            <person name="Chuda L."/>
            <person name="Citroen M."/>
            <person name="Collymore A."/>
            <person name="Cooke P."/>
            <person name="Costello M."/>
            <person name="D'Aco K."/>
            <person name="Daza R."/>
            <person name="De Haan G."/>
            <person name="DeGray S."/>
            <person name="DeMaso C."/>
            <person name="Dhargay N."/>
            <person name="Dooley K."/>
            <person name="Dooley E."/>
            <person name="Doricent M."/>
            <person name="Dorje P."/>
            <person name="Dorjee K."/>
            <person name="Dupes A."/>
            <person name="Elong R."/>
            <person name="Falk J."/>
            <person name="Farina A."/>
            <person name="Faro S."/>
            <person name="Ferguson D."/>
            <person name="Fisher S."/>
            <person name="Foley C.D."/>
            <person name="Franke A."/>
            <person name="Friedrich D."/>
            <person name="Gadbois L."/>
            <person name="Gearin G."/>
            <person name="Gearin C.R."/>
            <person name="Giannoukos G."/>
            <person name="Goode T."/>
            <person name="Graham J."/>
            <person name="Grandbois E."/>
            <person name="Grewal S."/>
            <person name="Gyaltsen K."/>
            <person name="Hafez N."/>
            <person name="Hagos B."/>
            <person name="Hall J."/>
            <person name="Henson C."/>
            <person name="Hollinger A."/>
            <person name="Honan T."/>
            <person name="Huard M.D."/>
            <person name="Hughes L."/>
            <person name="Hurhula B."/>
            <person name="Husby M.E."/>
            <person name="Kamat A."/>
            <person name="Kanga B."/>
            <person name="Kashin S."/>
            <person name="Khazanovich D."/>
            <person name="Kisner P."/>
            <person name="Lance K."/>
            <person name="Lara M."/>
            <person name="Lee W."/>
            <person name="Lennon N."/>
            <person name="Letendre F."/>
            <person name="LeVine R."/>
            <person name="Lipovsky A."/>
            <person name="Liu X."/>
            <person name="Liu J."/>
            <person name="Liu S."/>
            <person name="Lokyitsang T."/>
            <person name="Lokyitsang Y."/>
            <person name="Lubonja R."/>
            <person name="Lui A."/>
            <person name="MacDonald P."/>
            <person name="Magnisalis V."/>
            <person name="Maru K."/>
            <person name="Matthews C."/>
            <person name="McCusker W."/>
            <person name="McDonough S."/>
            <person name="Mehta T."/>
            <person name="Meldrim J."/>
            <person name="Meneus L."/>
            <person name="Mihai O."/>
            <person name="Mihalev A."/>
            <person name="Mihova T."/>
            <person name="Mittelman R."/>
            <person name="Mlenga V."/>
            <person name="Montmayeur A."/>
            <person name="Mulrain L."/>
            <person name="Navidi A."/>
            <person name="Naylor J."/>
            <person name="Negash T."/>
            <person name="Nguyen T."/>
            <person name="Nguyen N."/>
            <person name="Nicol R."/>
            <person name="Norbu C."/>
            <person name="Norbu N."/>
            <person name="Novod N."/>
            <person name="O'Neill B."/>
            <person name="Osman S."/>
            <person name="Markiewicz E."/>
            <person name="Oyono O.L."/>
            <person name="Patti C."/>
            <person name="Phunkhang P."/>
            <person name="Pierre F."/>
            <person name="Priest M."/>
            <person name="Raghuraman S."/>
            <person name="Rege F."/>
            <person name="Reyes R."/>
            <person name="Rise C."/>
            <person name="Rogov P."/>
            <person name="Ross K."/>
            <person name="Ryan E."/>
            <person name="Settipalli S."/>
            <person name="Shea T."/>
            <person name="Sherpa N."/>
            <person name="Shi L."/>
            <person name="Shih D."/>
            <person name="Sparrow T."/>
            <person name="Spaulding J."/>
            <person name="Stalker J."/>
            <person name="Stange-Thomann N."/>
            <person name="Stavropoulos S."/>
            <person name="Stone C."/>
            <person name="Strader C."/>
            <person name="Tesfaye S."/>
            <person name="Thomson T."/>
            <person name="Thoulutsang Y."/>
            <person name="Thoulutsang D."/>
            <person name="Topham K."/>
            <person name="Topping I."/>
            <person name="Tsamla T."/>
            <person name="Vassiliev H."/>
            <person name="Vo A."/>
            <person name="Wangchuk T."/>
            <person name="Wangdi T."/>
            <person name="Weiand M."/>
            <person name="Wilkinson J."/>
            <person name="Wilson A."/>
            <person name="Yadav S."/>
            <person name="Young G."/>
            <person name="Yu Q."/>
            <person name="Zembek L."/>
            <person name="Zhong D."/>
            <person name="Zimmer A."/>
            <person name="Zwirko Z."/>
            <person name="Jaffe D.B."/>
            <person name="Alvarez P."/>
            <person name="Brockman W."/>
            <person name="Butler J."/>
            <person name="Chin C."/>
            <person name="Gnerre S."/>
            <person name="Grabherr M."/>
            <person name="Kleber M."/>
            <person name="Mauceli E."/>
            <person name="MacCallum I."/>
        </authorList>
    </citation>
    <scope>NUCLEOTIDE SEQUENCE [LARGE SCALE GENOMIC DNA]</scope>
    <source>
        <strain evidence="2">Tucson 15287-2541.00</strain>
    </source>
</reference>
<evidence type="ECO:0000313" key="2">
    <source>
        <dbReference type="Proteomes" id="UP000001070"/>
    </source>
</evidence>
<name>B4J2R4_DROGR</name>
<accession>B4J2R4</accession>
<protein>
    <submittedName>
        <fullName evidence="1">GH15418</fullName>
    </submittedName>
</protein>
<organism evidence="2">
    <name type="scientific">Drosophila grimshawi</name>
    <name type="common">Hawaiian fruit fly</name>
    <name type="synonym">Idiomyia grimshawi</name>
    <dbReference type="NCBI Taxonomy" id="7222"/>
    <lineage>
        <taxon>Eukaryota</taxon>
        <taxon>Metazoa</taxon>
        <taxon>Ecdysozoa</taxon>
        <taxon>Arthropoda</taxon>
        <taxon>Hexapoda</taxon>
        <taxon>Insecta</taxon>
        <taxon>Pterygota</taxon>
        <taxon>Neoptera</taxon>
        <taxon>Endopterygota</taxon>
        <taxon>Diptera</taxon>
        <taxon>Brachycera</taxon>
        <taxon>Muscomorpha</taxon>
        <taxon>Ephydroidea</taxon>
        <taxon>Drosophilidae</taxon>
        <taxon>Drosophila</taxon>
        <taxon>Hawaiian Drosophila</taxon>
    </lineage>
</organism>
<dbReference type="AlphaFoldDB" id="B4J2R4"/>
<proteinExistence type="predicted"/>
<dbReference type="EMBL" id="CH916366">
    <property type="protein sequence ID" value="EDV96055.1"/>
    <property type="molecule type" value="Genomic_DNA"/>
</dbReference>
<dbReference type="Proteomes" id="UP000001070">
    <property type="component" value="Unassembled WGS sequence"/>
</dbReference>
<sequence length="53" mass="5713">MGMGCDRDWDRELRIETAAAATTAAAAAAGNQFQLPHHFYGPAKPQQAHMATE</sequence>
<gene>
    <name evidence="1" type="primary">Dgri\GH15418</name>
    <name evidence="1" type="ORF">Dgri_GH15418</name>
</gene>
<dbReference type="HOGENOM" id="CLU_3070865_0_0_1"/>
<keyword evidence="2" id="KW-1185">Reference proteome</keyword>
<evidence type="ECO:0000313" key="1">
    <source>
        <dbReference type="EMBL" id="EDV96055.1"/>
    </source>
</evidence>